<keyword evidence="1" id="KW-1133">Transmembrane helix</keyword>
<keyword evidence="3" id="KW-1185">Reference proteome</keyword>
<dbReference type="InterPro" id="IPR027463">
    <property type="entry name" value="AcrB_DN_DC_subdom"/>
</dbReference>
<dbReference type="Gene3D" id="3.30.70.1320">
    <property type="entry name" value="Multidrug efflux transporter AcrB pore domain like"/>
    <property type="match status" value="1"/>
</dbReference>
<feature type="transmembrane region" description="Helical" evidence="1">
    <location>
        <begin position="350"/>
        <end position="367"/>
    </location>
</feature>
<feature type="transmembrane region" description="Helical" evidence="1">
    <location>
        <begin position="974"/>
        <end position="993"/>
    </location>
</feature>
<protein>
    <submittedName>
        <fullName evidence="2">Efflux RND transporter permease subunit</fullName>
    </submittedName>
</protein>
<evidence type="ECO:0000313" key="3">
    <source>
        <dbReference type="Proteomes" id="UP001204615"/>
    </source>
</evidence>
<dbReference type="Gene3D" id="1.20.1640.10">
    <property type="entry name" value="Multidrug efflux transporter AcrB transmembrane domain"/>
    <property type="match status" value="2"/>
</dbReference>
<evidence type="ECO:0000256" key="1">
    <source>
        <dbReference type="SAM" id="Phobius"/>
    </source>
</evidence>
<feature type="transmembrane region" description="Helical" evidence="1">
    <location>
        <begin position="25"/>
        <end position="43"/>
    </location>
</feature>
<dbReference type="Proteomes" id="UP001204615">
    <property type="component" value="Unassembled WGS sequence"/>
</dbReference>
<dbReference type="EMBL" id="JAMZEK010000003">
    <property type="protein sequence ID" value="MCP1375622.1"/>
    <property type="molecule type" value="Genomic_DNA"/>
</dbReference>
<dbReference type="RefSeq" id="WP_253568223.1">
    <property type="nucleotide sequence ID" value="NZ_JAMZEK010000003.1"/>
</dbReference>
<feature type="transmembrane region" description="Helical" evidence="1">
    <location>
        <begin position="926"/>
        <end position="944"/>
    </location>
</feature>
<dbReference type="SUPFAM" id="SSF82693">
    <property type="entry name" value="Multidrug efflux transporter AcrB pore domain, PN1, PN2, PC1 and PC2 subdomains"/>
    <property type="match status" value="2"/>
</dbReference>
<evidence type="ECO:0000313" key="2">
    <source>
        <dbReference type="EMBL" id="MCP1375622.1"/>
    </source>
</evidence>
<dbReference type="PANTHER" id="PTHR32063:SF4">
    <property type="entry name" value="SLR6043 PROTEIN"/>
    <property type="match status" value="1"/>
</dbReference>
<dbReference type="PANTHER" id="PTHR32063">
    <property type="match status" value="1"/>
</dbReference>
<dbReference type="Gene3D" id="3.30.70.1440">
    <property type="entry name" value="Multidrug efflux transporter AcrB pore domain"/>
    <property type="match status" value="1"/>
</dbReference>
<feature type="transmembrane region" description="Helical" evidence="1">
    <location>
        <begin position="900"/>
        <end position="920"/>
    </location>
</feature>
<gene>
    <name evidence="2" type="ORF">NC595_16360</name>
</gene>
<sequence length="1045" mass="110245">MTEPRGRAARGLIHAVLAASVRHRGAIVALAVILVGFGVLALTRARLDVFPEFAPPEAAVQTEAPGMTPEQVESLVTQPLEDALAGAGGVVQMRSKSLQGLSVITLTFDAGADLTRLRQSVSERLGRAAADLPSGVQAPTLLPLSSSAMVVLSVGIRSDTRSLMGLRTLADWSLRPQLLAVPGVSDVNVFGGDVRQVQVQVRPDALARYGLTFDEVAAAARRATSTVGSGFVENREQRVVLAVHNPATTATVVGATVLRAHGGQMLRLSDVATVTNGAAPAVGIASVMGKPGVLLVVNEQYGADTVRVTHALDARLAQLAPQLKEQGVALYPAIFRPANFIRASLDHLRMALLIGAALVLVVLLLVLHDMRAALISALAIPLSLLAAVAMLERFGVGLNTMTLGGLAIAIGEVVDDAIIDVENILRRLRENRASDDPRPVPAVVLAASTEVRGAVVYATLIVALVFVPVLTLSGVAQRLFAPLGLAYIAAILASLGVAMTVTPALGCLLLAREAQRAEPRFHARWRELYDRLLQRMERHPRWLLAGVVVLCLAGLGTLPLLRPGFLPTLREGHYIVHMRLQPGASLDASERLGERVSKALLRVPGVRYVGQRTGRAERVGDPNPLFSTEIEVDLEPLSGPGQRRVLQAIDNALARFQGAQFSVNTFLTERINETLSGYTSPVTVSIYGNDLDRLDQLANATARALATLPGARNVQVRAPQGAPQLSIRLRPQALARWGLSPADVQETLQAAYAGRVVGHVVDGSRQFDVAVILPPALRRDPAAVGRLPLNAPDGREVPLSAVADITMGSGRFMILHDHGQRVQTVTVDLGGGERAADFVARARVALARQVAWPRGVFPVFGGNAEAGARATRELLAHAALAGAGVLVLLGLALRRRRAVLLVLLNLPFALVGGVAVALLGDASLSLGGLVGFVTLFGISVRNALMLLAHYRELVQVEGCTWNDATARRGAAERLLPILLTALITALGLLPLAMTAGAPGNEIEGAMAAVILGGLVTSTVLNLLVLPPLAARFLRPQDLAAEPALD</sequence>
<feature type="transmembrane region" description="Helical" evidence="1">
    <location>
        <begin position="485"/>
        <end position="511"/>
    </location>
</feature>
<feature type="transmembrane region" description="Helical" evidence="1">
    <location>
        <begin position="373"/>
        <end position="391"/>
    </location>
</feature>
<dbReference type="Pfam" id="PF00873">
    <property type="entry name" value="ACR_tran"/>
    <property type="match status" value="1"/>
</dbReference>
<dbReference type="SUPFAM" id="SSF82714">
    <property type="entry name" value="Multidrug efflux transporter AcrB TolC docking domain, DN and DC subdomains"/>
    <property type="match status" value="2"/>
</dbReference>
<comment type="caution">
    <text evidence="2">The sequence shown here is derived from an EMBL/GenBank/DDBJ whole genome shotgun (WGS) entry which is preliminary data.</text>
</comment>
<feature type="transmembrane region" description="Helical" evidence="1">
    <location>
        <begin position="454"/>
        <end position="473"/>
    </location>
</feature>
<reference evidence="2 3" key="1">
    <citation type="submission" date="2022-06" db="EMBL/GenBank/DDBJ databases">
        <title>Dyella sp. Sa strain:Sa Genome sequencing.</title>
        <authorList>
            <person name="Park S."/>
        </authorList>
    </citation>
    <scope>NUCLEOTIDE SEQUENCE [LARGE SCALE GENOMIC DNA]</scope>
    <source>
        <strain evidence="2 3">Sa</strain>
    </source>
</reference>
<keyword evidence="1" id="KW-0472">Membrane</keyword>
<keyword evidence="1" id="KW-0812">Transmembrane</keyword>
<dbReference type="InterPro" id="IPR001036">
    <property type="entry name" value="Acrflvin-R"/>
</dbReference>
<feature type="transmembrane region" description="Helical" evidence="1">
    <location>
        <begin position="874"/>
        <end position="893"/>
    </location>
</feature>
<feature type="transmembrane region" description="Helical" evidence="1">
    <location>
        <begin position="1005"/>
        <end position="1025"/>
    </location>
</feature>
<dbReference type="PRINTS" id="PR00702">
    <property type="entry name" value="ACRIFLAVINRP"/>
</dbReference>
<dbReference type="Gene3D" id="3.30.2090.10">
    <property type="entry name" value="Multidrug efflux transporter AcrB TolC docking domain, DN and DC subdomains"/>
    <property type="match status" value="2"/>
</dbReference>
<name>A0ABT1FE16_9GAMM</name>
<dbReference type="SUPFAM" id="SSF82866">
    <property type="entry name" value="Multidrug efflux transporter AcrB transmembrane domain"/>
    <property type="match status" value="2"/>
</dbReference>
<accession>A0ABT1FE16</accession>
<proteinExistence type="predicted"/>
<feature type="transmembrane region" description="Helical" evidence="1">
    <location>
        <begin position="542"/>
        <end position="561"/>
    </location>
</feature>
<dbReference type="Gene3D" id="3.30.70.1430">
    <property type="entry name" value="Multidrug efflux transporter AcrB pore domain"/>
    <property type="match status" value="2"/>
</dbReference>
<organism evidence="2 3">
    <name type="scientific">Dyella lutea</name>
    <dbReference type="NCBI Taxonomy" id="2950441"/>
    <lineage>
        <taxon>Bacteria</taxon>
        <taxon>Pseudomonadati</taxon>
        <taxon>Pseudomonadota</taxon>
        <taxon>Gammaproteobacteria</taxon>
        <taxon>Lysobacterales</taxon>
        <taxon>Rhodanobacteraceae</taxon>
        <taxon>Dyella</taxon>
    </lineage>
</organism>